<proteinExistence type="predicted"/>
<name>A0ACC2PGV6_9HYME</name>
<dbReference type="Proteomes" id="UP001239111">
    <property type="component" value="Chromosome 1"/>
</dbReference>
<organism evidence="1 2">
    <name type="scientific">Eretmocerus hayati</name>
    <dbReference type="NCBI Taxonomy" id="131215"/>
    <lineage>
        <taxon>Eukaryota</taxon>
        <taxon>Metazoa</taxon>
        <taxon>Ecdysozoa</taxon>
        <taxon>Arthropoda</taxon>
        <taxon>Hexapoda</taxon>
        <taxon>Insecta</taxon>
        <taxon>Pterygota</taxon>
        <taxon>Neoptera</taxon>
        <taxon>Endopterygota</taxon>
        <taxon>Hymenoptera</taxon>
        <taxon>Apocrita</taxon>
        <taxon>Proctotrupomorpha</taxon>
        <taxon>Chalcidoidea</taxon>
        <taxon>Aphelinidae</taxon>
        <taxon>Aphelininae</taxon>
        <taxon>Eretmocerus</taxon>
    </lineage>
</organism>
<evidence type="ECO:0000313" key="2">
    <source>
        <dbReference type="Proteomes" id="UP001239111"/>
    </source>
</evidence>
<accession>A0ACC2PGV6</accession>
<dbReference type="EMBL" id="CM056741">
    <property type="protein sequence ID" value="KAJ8682293.1"/>
    <property type="molecule type" value="Genomic_DNA"/>
</dbReference>
<evidence type="ECO:0000313" key="1">
    <source>
        <dbReference type="EMBL" id="KAJ8682293.1"/>
    </source>
</evidence>
<gene>
    <name evidence="1" type="ORF">QAD02_018085</name>
</gene>
<protein>
    <submittedName>
        <fullName evidence="1">Uncharacterized protein</fullName>
    </submittedName>
</protein>
<sequence length="520" mass="56215">MTTAELAEGASPDDDNHSQHHQSSNSGSGSETIPLNGNDKKLASVVSSSQRNSFIHQDGNGINIMASADAKAAESLANECNGKMDSNAGVQPRDGGIRAWSIVLGSFIINGVLFSIINTFSLIFNELSERLKRNGETEVSSKAALVGSLTMGSIFLFSVIAGVLTDKVGIQRTTFLGGAIAAVGMYLSSFMVDKVMYLYLTFSLMYGVGASLAYTPSLVILGHYFKKHLGLVNGIVTTGSSIFTMLLPFAIDYMLKHYQLEGTFRNLAYLTAMVVLCSVLFKPIPQCPDGKVLQKKEFWDMVKDTVNVSIWKKKKYAVWASAIPLALFGYFVPYVYIGDYVKKNFDQSDERLPVMCIGISSGIGRLIFGYIADMPRVNKILLQQISFVSIGILTMLLTTISSYSTLLIISLGMGLFDGCFISLLGPIAFDICGQKDAAQAIGFLLGMCSVPLTVGPPIAGIIYDHTGSYQLPFFLAGVPPILGALAMFFIYRVGDNLTERRDDEAGIASESLTDSKNQNG</sequence>
<comment type="caution">
    <text evidence="1">The sequence shown here is derived from an EMBL/GenBank/DDBJ whole genome shotgun (WGS) entry which is preliminary data.</text>
</comment>
<keyword evidence="2" id="KW-1185">Reference proteome</keyword>
<reference evidence="1" key="1">
    <citation type="submission" date="2023-04" db="EMBL/GenBank/DDBJ databases">
        <title>A chromosome-level genome assembly of the parasitoid wasp Eretmocerus hayati.</title>
        <authorList>
            <person name="Zhong Y."/>
            <person name="Liu S."/>
            <person name="Liu Y."/>
        </authorList>
    </citation>
    <scope>NUCLEOTIDE SEQUENCE</scope>
    <source>
        <strain evidence="1">ZJU_SS_LIU_2023</strain>
    </source>
</reference>